<dbReference type="Proteomes" id="UP000190814">
    <property type="component" value="Unassembled WGS sequence"/>
</dbReference>
<accession>A0A1T4VSW7</accession>
<dbReference type="InterPro" id="IPR027417">
    <property type="entry name" value="P-loop_NTPase"/>
</dbReference>
<name>A0A1T4VSW7_9FIRM</name>
<organism evidence="2 3">
    <name type="scientific">Eubacterium uniforme</name>
    <dbReference type="NCBI Taxonomy" id="39495"/>
    <lineage>
        <taxon>Bacteria</taxon>
        <taxon>Bacillati</taxon>
        <taxon>Bacillota</taxon>
        <taxon>Clostridia</taxon>
        <taxon>Eubacteriales</taxon>
        <taxon>Eubacteriaceae</taxon>
        <taxon>Eubacterium</taxon>
    </lineage>
</organism>
<dbReference type="Gene3D" id="3.40.50.300">
    <property type="entry name" value="P-loop containing nucleotide triphosphate hydrolases"/>
    <property type="match status" value="1"/>
</dbReference>
<dbReference type="AlphaFoldDB" id="A0A1T4VSW7"/>
<dbReference type="Pfam" id="PF00625">
    <property type="entry name" value="Guanylate_kin"/>
    <property type="match status" value="1"/>
</dbReference>
<dbReference type="OrthoDB" id="1033810at2"/>
<feature type="domain" description="Guanylate kinase-like" evidence="1">
    <location>
        <begin position="2"/>
        <end position="195"/>
    </location>
</feature>
<evidence type="ECO:0000259" key="1">
    <source>
        <dbReference type="PROSITE" id="PS50052"/>
    </source>
</evidence>
<protein>
    <submittedName>
        <fullName evidence="2">Guanylate kinase</fullName>
    </submittedName>
</protein>
<dbReference type="InterPro" id="IPR020590">
    <property type="entry name" value="Guanylate_kinase_CS"/>
</dbReference>
<keyword evidence="3" id="KW-1185">Reference proteome</keyword>
<dbReference type="SMART" id="SM00072">
    <property type="entry name" value="GuKc"/>
    <property type="match status" value="1"/>
</dbReference>
<sequence>MTKIYVLIGKSGSGKDSFFEELIADKDLNLKSIVGYTTRPKRVHESEGVEYHFTDEAGLNKLRNEDMIIEERCYHTVHGDWYYFTAKDEKILENIEQNINYIYIGTVESFVKMKEYYGSDIVIPLYIEVEDGERLARALKRERKQDAPKYAEMCRRFLADCEDFSEENLEKAGISKKYENMDFDKCLAEIKEDIMKNIG</sequence>
<dbReference type="STRING" id="39495.SAMN02745111_01496"/>
<dbReference type="RefSeq" id="WP_078766366.1">
    <property type="nucleotide sequence ID" value="NZ_FUXZ01000008.1"/>
</dbReference>
<dbReference type="PROSITE" id="PS00856">
    <property type="entry name" value="GUANYLATE_KINASE_1"/>
    <property type="match status" value="1"/>
</dbReference>
<dbReference type="GO" id="GO:0016301">
    <property type="term" value="F:kinase activity"/>
    <property type="evidence" value="ECO:0007669"/>
    <property type="project" value="UniProtKB-KW"/>
</dbReference>
<dbReference type="EMBL" id="FUXZ01000008">
    <property type="protein sequence ID" value="SKA67601.1"/>
    <property type="molecule type" value="Genomic_DNA"/>
</dbReference>
<proteinExistence type="predicted"/>
<evidence type="ECO:0000313" key="2">
    <source>
        <dbReference type="EMBL" id="SKA67601.1"/>
    </source>
</evidence>
<dbReference type="InterPro" id="IPR008144">
    <property type="entry name" value="Guanylate_kin-like_dom"/>
</dbReference>
<evidence type="ECO:0000313" key="3">
    <source>
        <dbReference type="Proteomes" id="UP000190814"/>
    </source>
</evidence>
<dbReference type="SUPFAM" id="SSF52540">
    <property type="entry name" value="P-loop containing nucleoside triphosphate hydrolases"/>
    <property type="match status" value="1"/>
</dbReference>
<keyword evidence="2" id="KW-0418">Kinase</keyword>
<gene>
    <name evidence="2" type="ORF">SAMN02745111_01496</name>
</gene>
<reference evidence="2 3" key="1">
    <citation type="submission" date="2017-02" db="EMBL/GenBank/DDBJ databases">
        <authorList>
            <person name="Peterson S.W."/>
        </authorList>
    </citation>
    <scope>NUCLEOTIDE SEQUENCE [LARGE SCALE GENOMIC DNA]</scope>
    <source>
        <strain evidence="2 3">ATCC 35992</strain>
    </source>
</reference>
<keyword evidence="2" id="KW-0808">Transferase</keyword>
<dbReference type="InterPro" id="IPR008145">
    <property type="entry name" value="GK/Ca_channel_bsu"/>
</dbReference>
<dbReference type="PROSITE" id="PS50052">
    <property type="entry name" value="GUANYLATE_KINASE_2"/>
    <property type="match status" value="1"/>
</dbReference>